<proteinExistence type="inferred from homology"/>
<protein>
    <submittedName>
        <fullName evidence="11">Succinate dehydrogenase, cytochrome b556 subunit</fullName>
    </submittedName>
</protein>
<feature type="transmembrane region" description="Helical" evidence="10">
    <location>
        <begin position="62"/>
        <end position="82"/>
    </location>
</feature>
<feature type="transmembrane region" description="Helical" evidence="10">
    <location>
        <begin position="147"/>
        <end position="172"/>
    </location>
</feature>
<dbReference type="InterPro" id="IPR039023">
    <property type="entry name" value="SdhC_prok"/>
</dbReference>
<comment type="subcellular location">
    <subcellularLocation>
        <location evidence="2">Membrane</location>
    </subcellularLocation>
</comment>
<dbReference type="Proteomes" id="UP000228921">
    <property type="component" value="Unassembled WGS sequence"/>
</dbReference>
<evidence type="ECO:0000256" key="4">
    <source>
        <dbReference type="ARBA" id="ARBA00022617"/>
    </source>
</evidence>
<evidence type="ECO:0000256" key="10">
    <source>
        <dbReference type="SAM" id="Phobius"/>
    </source>
</evidence>
<dbReference type="PANTHER" id="PTHR41910:SF1">
    <property type="entry name" value="SUCCINATE DEHYDROGENASE HYDROPHOBIC MEMBRANE ANCHOR SUBUNIT"/>
    <property type="match status" value="1"/>
</dbReference>
<dbReference type="InterPro" id="IPR034804">
    <property type="entry name" value="SQR/QFR_C/D"/>
</dbReference>
<keyword evidence="7 10" id="KW-1133">Transmembrane helix</keyword>
<keyword evidence="4" id="KW-0349">Heme</keyword>
<name>A0A2M8P0I8_9CHLR</name>
<accession>A0A2M8P0I8</accession>
<dbReference type="SUPFAM" id="SSF81343">
    <property type="entry name" value="Fumarate reductase respiratory complex transmembrane subunits"/>
    <property type="match status" value="2"/>
</dbReference>
<evidence type="ECO:0000256" key="9">
    <source>
        <dbReference type="ARBA" id="ARBA00023136"/>
    </source>
</evidence>
<keyword evidence="9 10" id="KW-0472">Membrane</keyword>
<keyword evidence="5 10" id="KW-0812">Transmembrane</keyword>
<keyword evidence="6" id="KW-0479">Metal-binding</keyword>
<evidence type="ECO:0000256" key="1">
    <source>
        <dbReference type="ARBA" id="ARBA00001971"/>
    </source>
</evidence>
<evidence type="ECO:0000256" key="7">
    <source>
        <dbReference type="ARBA" id="ARBA00022989"/>
    </source>
</evidence>
<feature type="transmembrane region" description="Helical" evidence="10">
    <location>
        <begin position="193"/>
        <end position="216"/>
    </location>
</feature>
<dbReference type="NCBIfam" id="TIGR02970">
    <property type="entry name" value="succ_dehyd_cytB"/>
    <property type="match status" value="1"/>
</dbReference>
<comment type="caution">
    <text evidence="11">The sequence shown here is derived from an EMBL/GenBank/DDBJ whole genome shotgun (WGS) entry which is preliminary data.</text>
</comment>
<reference evidence="11 12" key="1">
    <citation type="submission" date="2017-11" db="EMBL/GenBank/DDBJ databases">
        <title>Evolution of Phototrophy in the Chloroflexi Phylum Driven by Horizontal Gene Transfer.</title>
        <authorList>
            <person name="Ward L.M."/>
            <person name="Hemp J."/>
            <person name="Shih P.M."/>
            <person name="Mcglynn S.E."/>
            <person name="Fischer W."/>
        </authorList>
    </citation>
    <scope>NUCLEOTIDE SEQUENCE [LARGE SCALE GENOMIC DNA]</scope>
    <source>
        <strain evidence="11">CP2_2F</strain>
    </source>
</reference>
<feature type="transmembrane region" description="Helical" evidence="10">
    <location>
        <begin position="297"/>
        <end position="318"/>
    </location>
</feature>
<dbReference type="InterPro" id="IPR014314">
    <property type="entry name" value="Succ_DH_cytb556"/>
</dbReference>
<keyword evidence="8" id="KW-0408">Iron</keyword>
<dbReference type="GO" id="GO:0016020">
    <property type="term" value="C:membrane"/>
    <property type="evidence" value="ECO:0007669"/>
    <property type="project" value="UniProtKB-SubCell"/>
</dbReference>
<comment type="cofactor">
    <cofactor evidence="1">
        <name>heme</name>
        <dbReference type="ChEBI" id="CHEBI:30413"/>
    </cofactor>
</comment>
<sequence length="347" mass="38866">MTSLVLTITETLRYRGKLGQWAWVLHRVSGFGTVVFLIMHVIDTSWATFYPELYVKAVAAYKTPLFTVGEFALVALVIYHALNGFRIALFDYRPQWWRRQEDAAKLVLLGTLVLLVPAFFIMAGHVVNYYNERVSVFDLGLEKVVEATAPFAVGTVVVIGLALIISAGASFIPSLNAPKKRLKGSKMETFMWSFMRISGILIIPLVFGHLAMMHLIQGVFDITRVGHVPVFTNLGPNMDATLTAVNFVRLRWDTMLLGVYIWRVYDILLLFLVTLHGFNGLRYIINDYIHNRIVNRALRLASFGTMIGVILVGALAILQSVPATTAEMLSETSQVIELNVNSDTLVR</sequence>
<evidence type="ECO:0000256" key="6">
    <source>
        <dbReference type="ARBA" id="ARBA00022723"/>
    </source>
</evidence>
<evidence type="ECO:0000313" key="11">
    <source>
        <dbReference type="EMBL" id="PJF31061.1"/>
    </source>
</evidence>
<comment type="similarity">
    <text evidence="3">Belongs to the cytochrome b560 family.</text>
</comment>
<dbReference type="AlphaFoldDB" id="A0A2M8P0I8"/>
<dbReference type="GO" id="GO:0046872">
    <property type="term" value="F:metal ion binding"/>
    <property type="evidence" value="ECO:0007669"/>
    <property type="project" value="UniProtKB-KW"/>
</dbReference>
<dbReference type="PANTHER" id="PTHR41910">
    <property type="entry name" value="SUCCINATE DEHYDROGENASE 2 MEMBRANE SUBUNIT SDHC"/>
    <property type="match status" value="1"/>
</dbReference>
<evidence type="ECO:0000313" key="12">
    <source>
        <dbReference type="Proteomes" id="UP000228921"/>
    </source>
</evidence>
<dbReference type="InterPro" id="IPR000701">
    <property type="entry name" value="SuccDH_FuR_B_TM-su"/>
</dbReference>
<evidence type="ECO:0000256" key="2">
    <source>
        <dbReference type="ARBA" id="ARBA00004370"/>
    </source>
</evidence>
<organism evidence="11 12">
    <name type="scientific">Candidatus Thermofonsia Clade 1 bacterium</name>
    <dbReference type="NCBI Taxonomy" id="2364210"/>
    <lineage>
        <taxon>Bacteria</taxon>
        <taxon>Bacillati</taxon>
        <taxon>Chloroflexota</taxon>
        <taxon>Candidatus Thermofontia</taxon>
        <taxon>Candidatus Thermofonsia Clade 1</taxon>
    </lineage>
</organism>
<feature type="transmembrane region" description="Helical" evidence="10">
    <location>
        <begin position="21"/>
        <end position="42"/>
    </location>
</feature>
<evidence type="ECO:0000256" key="8">
    <source>
        <dbReference type="ARBA" id="ARBA00023004"/>
    </source>
</evidence>
<feature type="transmembrane region" description="Helical" evidence="10">
    <location>
        <begin position="103"/>
        <end position="127"/>
    </location>
</feature>
<dbReference type="Pfam" id="PF01127">
    <property type="entry name" value="Sdh_cyt"/>
    <property type="match status" value="2"/>
</dbReference>
<gene>
    <name evidence="11" type="primary">sdhC</name>
    <name evidence="11" type="ORF">CUN51_06170</name>
</gene>
<dbReference type="GO" id="GO:0006099">
    <property type="term" value="P:tricarboxylic acid cycle"/>
    <property type="evidence" value="ECO:0007669"/>
    <property type="project" value="InterPro"/>
</dbReference>
<evidence type="ECO:0000256" key="3">
    <source>
        <dbReference type="ARBA" id="ARBA00007244"/>
    </source>
</evidence>
<dbReference type="EMBL" id="PGTK01000005">
    <property type="protein sequence ID" value="PJF31061.1"/>
    <property type="molecule type" value="Genomic_DNA"/>
</dbReference>
<evidence type="ECO:0000256" key="5">
    <source>
        <dbReference type="ARBA" id="ARBA00022692"/>
    </source>
</evidence>
<dbReference type="Gene3D" id="1.20.1300.10">
    <property type="entry name" value="Fumarate reductase/succinate dehydrogenase, transmembrane subunit"/>
    <property type="match status" value="2"/>
</dbReference>
<dbReference type="GO" id="GO:0009055">
    <property type="term" value="F:electron transfer activity"/>
    <property type="evidence" value="ECO:0007669"/>
    <property type="project" value="InterPro"/>
</dbReference>
<feature type="transmembrane region" description="Helical" evidence="10">
    <location>
        <begin position="260"/>
        <end position="285"/>
    </location>
</feature>